<dbReference type="EMBL" id="HBUF01073611">
    <property type="protein sequence ID" value="CAG6630432.1"/>
    <property type="molecule type" value="Transcribed_RNA"/>
</dbReference>
<reference evidence="2" key="1">
    <citation type="submission" date="2021-05" db="EMBL/GenBank/DDBJ databases">
        <authorList>
            <person name="Alioto T."/>
            <person name="Alioto T."/>
            <person name="Gomez Garrido J."/>
        </authorList>
    </citation>
    <scope>NUCLEOTIDE SEQUENCE</scope>
</reference>
<feature type="transmembrane region" description="Helical" evidence="1">
    <location>
        <begin position="6"/>
        <end position="24"/>
    </location>
</feature>
<dbReference type="AlphaFoldDB" id="A0A8D8QFK1"/>
<name>A0A8D8QFK1_9HEMI</name>
<dbReference type="EMBL" id="HBUF01404159">
    <property type="protein sequence ID" value="CAG6737669.1"/>
    <property type="molecule type" value="Transcribed_RNA"/>
</dbReference>
<keyword evidence="1" id="KW-0472">Membrane</keyword>
<keyword evidence="1" id="KW-0812">Transmembrane</keyword>
<accession>A0A8D8QFK1</accession>
<keyword evidence="1" id="KW-1133">Transmembrane helix</keyword>
<proteinExistence type="predicted"/>
<evidence type="ECO:0000313" key="2">
    <source>
        <dbReference type="EMBL" id="CAG6630432.1"/>
    </source>
</evidence>
<dbReference type="EMBL" id="HBUF01562937">
    <property type="protein sequence ID" value="CAG6763209.1"/>
    <property type="molecule type" value="Transcribed_RNA"/>
</dbReference>
<dbReference type="EMBL" id="HBUF01404157">
    <property type="protein sequence ID" value="CAG6737663.1"/>
    <property type="molecule type" value="Transcribed_RNA"/>
</dbReference>
<protein>
    <submittedName>
        <fullName evidence="2">Uncharacterized protein</fullName>
    </submittedName>
</protein>
<organism evidence="2">
    <name type="scientific">Cacopsylla melanoneura</name>
    <dbReference type="NCBI Taxonomy" id="428564"/>
    <lineage>
        <taxon>Eukaryota</taxon>
        <taxon>Metazoa</taxon>
        <taxon>Ecdysozoa</taxon>
        <taxon>Arthropoda</taxon>
        <taxon>Hexapoda</taxon>
        <taxon>Insecta</taxon>
        <taxon>Pterygota</taxon>
        <taxon>Neoptera</taxon>
        <taxon>Paraneoptera</taxon>
        <taxon>Hemiptera</taxon>
        <taxon>Sternorrhyncha</taxon>
        <taxon>Psylloidea</taxon>
        <taxon>Psyllidae</taxon>
        <taxon>Psyllinae</taxon>
        <taxon>Cacopsylla</taxon>
    </lineage>
</organism>
<sequence length="168" mass="18181">MYLLTPIISSIGDFLLATLILILVEPSSFTPPLLRRPESICWLTGNLARVGGVPVEAALVHTTPVVLATVTGRLIPVVTWGVLWSGDRLLVKEEVIIRATESCHLVRASLVGGAKNASHTSDPSSSSPVCFAHLSRSQGRDAPQVLRLVSRLAGWWRGWLGHGQYRSV</sequence>
<evidence type="ECO:0000256" key="1">
    <source>
        <dbReference type="SAM" id="Phobius"/>
    </source>
</evidence>